<organism evidence="1 4">
    <name type="scientific">Actinomadura darangshiensis</name>
    <dbReference type="NCBI Taxonomy" id="705336"/>
    <lineage>
        <taxon>Bacteria</taxon>
        <taxon>Bacillati</taxon>
        <taxon>Actinomycetota</taxon>
        <taxon>Actinomycetes</taxon>
        <taxon>Streptosporangiales</taxon>
        <taxon>Thermomonosporaceae</taxon>
        <taxon>Actinomadura</taxon>
    </lineage>
</organism>
<dbReference type="Proteomes" id="UP000295578">
    <property type="component" value="Unassembled WGS sequence"/>
</dbReference>
<proteinExistence type="predicted"/>
<dbReference type="EMBL" id="SMKY01000114">
    <property type="protein sequence ID" value="TDD79348.1"/>
    <property type="molecule type" value="Genomic_DNA"/>
</dbReference>
<accession>A0A4R4ZT67</accession>
<feature type="non-terminal residue" evidence="1">
    <location>
        <position position="34"/>
    </location>
</feature>
<protein>
    <submittedName>
        <fullName evidence="1">IS481 family transposase</fullName>
    </submittedName>
</protein>
<reference evidence="1 4" key="1">
    <citation type="submission" date="2019-03" db="EMBL/GenBank/DDBJ databases">
        <title>Draft genome sequences of novel Actinobacteria.</title>
        <authorList>
            <person name="Sahin N."/>
            <person name="Ay H."/>
            <person name="Saygin H."/>
        </authorList>
    </citation>
    <scope>NUCLEOTIDE SEQUENCE [LARGE SCALE GENOMIC DNA]</scope>
    <source>
        <strain evidence="1 4">DSM 45941</strain>
    </source>
</reference>
<evidence type="ECO:0000313" key="2">
    <source>
        <dbReference type="EMBL" id="TDD72127.1"/>
    </source>
</evidence>
<dbReference type="AlphaFoldDB" id="A0A4R4ZT67"/>
<name>A0A4R4ZT67_9ACTN</name>
<dbReference type="EMBL" id="SMKY01000211">
    <property type="protein sequence ID" value="TDD72127.1"/>
    <property type="molecule type" value="Genomic_DNA"/>
</dbReference>
<sequence length="34" mass="3781">MSHANARLTFHGRCLLVRRVVQDGRPVAHVAAEL</sequence>
<keyword evidence="4" id="KW-1185">Reference proteome</keyword>
<comment type="caution">
    <text evidence="1">The sequence shown here is derived from an EMBL/GenBank/DDBJ whole genome shotgun (WGS) entry which is preliminary data.</text>
</comment>
<gene>
    <name evidence="3" type="ORF">E1293_23715</name>
    <name evidence="2" type="ORF">E1293_33175</name>
    <name evidence="1" type="ORF">E1293_44150</name>
</gene>
<evidence type="ECO:0000313" key="3">
    <source>
        <dbReference type="EMBL" id="TDD79348.1"/>
    </source>
</evidence>
<evidence type="ECO:0000313" key="4">
    <source>
        <dbReference type="Proteomes" id="UP000295578"/>
    </source>
</evidence>
<evidence type="ECO:0000313" key="1">
    <source>
        <dbReference type="EMBL" id="TDD62288.1"/>
    </source>
</evidence>
<dbReference type="EMBL" id="SMKY01000447">
    <property type="protein sequence ID" value="TDD62288.1"/>
    <property type="molecule type" value="Genomic_DNA"/>
</dbReference>